<keyword evidence="1" id="KW-0732">Signal</keyword>
<dbReference type="PROSITE" id="PS51257">
    <property type="entry name" value="PROKAR_LIPOPROTEIN"/>
    <property type="match status" value="1"/>
</dbReference>
<evidence type="ECO:0000256" key="1">
    <source>
        <dbReference type="SAM" id="SignalP"/>
    </source>
</evidence>
<name>A0ABX1TRB5_9GAMM</name>
<feature type="domain" description="PrcB C-terminal" evidence="2">
    <location>
        <begin position="83"/>
        <end position="141"/>
    </location>
</feature>
<dbReference type="GO" id="GO:0008233">
    <property type="term" value="F:peptidase activity"/>
    <property type="evidence" value="ECO:0007669"/>
    <property type="project" value="UniProtKB-KW"/>
</dbReference>
<comment type="caution">
    <text evidence="3">The sequence shown here is derived from an EMBL/GenBank/DDBJ whole genome shotgun (WGS) entry which is preliminary data.</text>
</comment>
<sequence>MRRSRRMLAALALLSGCAQTGAGEETALPVESLYGGSQCGGLERPIVIWIANAAAWRSWHGRIVSPQMSLPSPPMVDFSREGVLLVAMGTRPSAGYGLSLAGESATVRDGVLSVRVDWREPPPGYRQAQVVTSPCLALKVPAVPFARITVLDLEGRVRLEGVR</sequence>
<keyword evidence="3" id="KW-0645">Protease</keyword>
<dbReference type="GO" id="GO:0006508">
    <property type="term" value="P:proteolysis"/>
    <property type="evidence" value="ECO:0007669"/>
    <property type="project" value="UniProtKB-KW"/>
</dbReference>
<organism evidence="3 4">
    <name type="scientific">Candidatus Competibacter phosphatis</name>
    <dbReference type="NCBI Taxonomy" id="221280"/>
    <lineage>
        <taxon>Bacteria</taxon>
        <taxon>Pseudomonadati</taxon>
        <taxon>Pseudomonadota</taxon>
        <taxon>Gammaproteobacteria</taxon>
        <taxon>Candidatus Competibacteraceae</taxon>
        <taxon>Candidatus Competibacter</taxon>
    </lineage>
</organism>
<keyword evidence="4" id="KW-1185">Reference proteome</keyword>
<evidence type="ECO:0000313" key="3">
    <source>
        <dbReference type="EMBL" id="NMQ21212.1"/>
    </source>
</evidence>
<dbReference type="EMBL" id="SPMZ01000081">
    <property type="protein sequence ID" value="NMQ21212.1"/>
    <property type="molecule type" value="Genomic_DNA"/>
</dbReference>
<proteinExistence type="predicted"/>
<feature type="signal peptide" evidence="1">
    <location>
        <begin position="1"/>
        <end position="22"/>
    </location>
</feature>
<evidence type="ECO:0000259" key="2">
    <source>
        <dbReference type="Pfam" id="PF14343"/>
    </source>
</evidence>
<feature type="chain" id="PRO_5045067495" evidence="1">
    <location>
        <begin position="23"/>
        <end position="163"/>
    </location>
</feature>
<accession>A0ABX1TRB5</accession>
<dbReference type="InterPro" id="IPR025748">
    <property type="entry name" value="PrcB_C_dom"/>
</dbReference>
<dbReference type="Pfam" id="PF14343">
    <property type="entry name" value="PrcB_C"/>
    <property type="match status" value="1"/>
</dbReference>
<dbReference type="Proteomes" id="UP000760480">
    <property type="component" value="Unassembled WGS sequence"/>
</dbReference>
<reference evidence="3 4" key="1">
    <citation type="submission" date="2019-03" db="EMBL/GenBank/DDBJ databases">
        <title>Metabolic reconstructions from genomes of highly enriched 'Candidatus Accumulibacter' and 'Candidatus Competibacter' bioreactor populations.</title>
        <authorList>
            <person name="Annavajhala M.K."/>
            <person name="Welles L."/>
            <person name="Abbas B."/>
            <person name="Sorokin D."/>
            <person name="Park H."/>
            <person name="Van Loosdrecht M."/>
            <person name="Chandran K."/>
        </authorList>
    </citation>
    <scope>NUCLEOTIDE SEQUENCE [LARGE SCALE GENOMIC DNA]</scope>
    <source>
        <strain evidence="3 4">SBR_G</strain>
    </source>
</reference>
<evidence type="ECO:0000313" key="4">
    <source>
        <dbReference type="Proteomes" id="UP000760480"/>
    </source>
</evidence>
<keyword evidence="3" id="KW-0378">Hydrolase</keyword>
<dbReference type="RefSeq" id="WP_169250480.1">
    <property type="nucleotide sequence ID" value="NZ_SPMZ01000081.1"/>
</dbReference>
<protein>
    <submittedName>
        <fullName evidence="3">Protease complex subunit PrcB family protein</fullName>
    </submittedName>
</protein>
<gene>
    <name evidence="3" type="ORF">E4P82_19625</name>
</gene>